<evidence type="ECO:0000313" key="3">
    <source>
        <dbReference type="EnsemblMetazoa" id="SCAU011644-PA"/>
    </source>
</evidence>
<dbReference type="Proteomes" id="UP000095300">
    <property type="component" value="Unassembled WGS sequence"/>
</dbReference>
<proteinExistence type="predicted"/>
<dbReference type="PANTHER" id="PTHR24067">
    <property type="entry name" value="UBIQUITIN-CONJUGATING ENZYME E2"/>
    <property type="match status" value="1"/>
</dbReference>
<dbReference type="OrthoDB" id="5596422at2759"/>
<dbReference type="STRING" id="35570.A0A1I8PW02"/>
<feature type="region of interest" description="Disordered" evidence="1">
    <location>
        <begin position="219"/>
        <end position="240"/>
    </location>
</feature>
<dbReference type="VEuPathDB" id="VectorBase:SCAU011644"/>
<keyword evidence="4" id="KW-1185">Reference proteome</keyword>
<gene>
    <name evidence="3" type="primary">106095015</name>
</gene>
<organism evidence="3 4">
    <name type="scientific">Stomoxys calcitrans</name>
    <name type="common">Stable fly</name>
    <name type="synonym">Conops calcitrans</name>
    <dbReference type="NCBI Taxonomy" id="35570"/>
    <lineage>
        <taxon>Eukaryota</taxon>
        <taxon>Metazoa</taxon>
        <taxon>Ecdysozoa</taxon>
        <taxon>Arthropoda</taxon>
        <taxon>Hexapoda</taxon>
        <taxon>Insecta</taxon>
        <taxon>Pterygota</taxon>
        <taxon>Neoptera</taxon>
        <taxon>Endopterygota</taxon>
        <taxon>Diptera</taxon>
        <taxon>Brachycera</taxon>
        <taxon>Muscomorpha</taxon>
        <taxon>Muscoidea</taxon>
        <taxon>Muscidae</taxon>
        <taxon>Stomoxys</taxon>
    </lineage>
</organism>
<evidence type="ECO:0000313" key="4">
    <source>
        <dbReference type="Proteomes" id="UP000095300"/>
    </source>
</evidence>
<dbReference type="CDD" id="cd23814">
    <property type="entry name" value="UEV_AKTIP"/>
    <property type="match status" value="1"/>
</dbReference>
<dbReference type="AlphaFoldDB" id="A0A1I8PW02"/>
<dbReference type="Pfam" id="PF00179">
    <property type="entry name" value="UQ_con"/>
    <property type="match status" value="1"/>
</dbReference>
<dbReference type="KEGG" id="scac:106095015"/>
<evidence type="ECO:0000256" key="1">
    <source>
        <dbReference type="SAM" id="MobiDB-lite"/>
    </source>
</evidence>
<dbReference type="InterPro" id="IPR050113">
    <property type="entry name" value="Ub_conjugating_enzyme"/>
</dbReference>
<reference evidence="3" key="1">
    <citation type="submission" date="2020-05" db="UniProtKB">
        <authorList>
            <consortium name="EnsemblMetazoa"/>
        </authorList>
    </citation>
    <scope>IDENTIFICATION</scope>
    <source>
        <strain evidence="3">USDA</strain>
    </source>
</reference>
<dbReference type="FunFam" id="3.10.110.10:FF:000121">
    <property type="entry name" value="Protein crossbronx"/>
    <property type="match status" value="1"/>
</dbReference>
<dbReference type="SUPFAM" id="SSF54495">
    <property type="entry name" value="UBC-like"/>
    <property type="match status" value="1"/>
</dbReference>
<dbReference type="SMART" id="SM00212">
    <property type="entry name" value="UBCc"/>
    <property type="match status" value="1"/>
</dbReference>
<accession>A0A1I8PW02</accession>
<dbReference type="EnsemblMetazoa" id="SCAU011644-RA">
    <property type="protein sequence ID" value="SCAU011644-PA"/>
    <property type="gene ID" value="SCAU011644"/>
</dbReference>
<evidence type="ECO:0000259" key="2">
    <source>
        <dbReference type="PROSITE" id="PS50127"/>
    </source>
</evidence>
<dbReference type="InterPro" id="IPR000608">
    <property type="entry name" value="UBC"/>
</dbReference>
<dbReference type="InterPro" id="IPR016135">
    <property type="entry name" value="UBQ-conjugating_enzyme/RWD"/>
</dbReference>
<sequence length="256" mass="29459">MFVIITFINCYYSETKMALETAAQEDIQTTIQQEYKILAEYKMVESEKVGGVYVIPSFGNSLLWYGVIFVRQGLYEEGVFRFNISLPDTFPEDKTVPTVIFQNEMFHPLICPFTGTLDLSYAFPQWRFGEDHVWQILKYIQAIFIDPSECLRSSTTAKWQNNEAAELLTQNRAEYISKVKHCINANKEHLYDEPPTDDPHYITFEQFNEEVHGPIKQRIREGKEPTMANGTTSTTSSASKGLSWVKDGEYTPLSID</sequence>
<feature type="domain" description="UBC core" evidence="2">
    <location>
        <begin position="32"/>
        <end position="188"/>
    </location>
</feature>
<protein>
    <recommendedName>
        <fullName evidence="2">UBC core domain-containing protein</fullName>
    </recommendedName>
</protein>
<dbReference type="PROSITE" id="PS50127">
    <property type="entry name" value="UBC_2"/>
    <property type="match status" value="1"/>
</dbReference>
<name>A0A1I8PW02_STOCA</name>
<dbReference type="Gene3D" id="3.10.110.10">
    <property type="entry name" value="Ubiquitin Conjugating Enzyme"/>
    <property type="match status" value="1"/>
</dbReference>